<dbReference type="InterPro" id="IPR027417">
    <property type="entry name" value="P-loop_NTPase"/>
</dbReference>
<dbReference type="InterPro" id="IPR013783">
    <property type="entry name" value="Ig-like_fold"/>
</dbReference>
<evidence type="ECO:0000259" key="2">
    <source>
        <dbReference type="PROSITE" id="PS50837"/>
    </source>
</evidence>
<keyword evidence="1" id="KW-0472">Membrane</keyword>
<proteinExistence type="predicted"/>
<dbReference type="InterPro" id="IPR003599">
    <property type="entry name" value="Ig_sub"/>
</dbReference>
<dbReference type="EMBL" id="JAIZAY010000004">
    <property type="protein sequence ID" value="KAJ8043012.1"/>
    <property type="molecule type" value="Genomic_DNA"/>
</dbReference>
<dbReference type="InterPro" id="IPR007111">
    <property type="entry name" value="NACHT_NTPase"/>
</dbReference>
<dbReference type="PROSITE" id="PS50837">
    <property type="entry name" value="NACHT"/>
    <property type="match status" value="1"/>
</dbReference>
<dbReference type="AlphaFoldDB" id="A0A9Q1CDH4"/>
<keyword evidence="1" id="KW-1133">Transmembrane helix</keyword>
<evidence type="ECO:0000256" key="1">
    <source>
        <dbReference type="SAM" id="Phobius"/>
    </source>
</evidence>
<organism evidence="3 4">
    <name type="scientific">Holothuria leucospilota</name>
    <name type="common">Black long sea cucumber</name>
    <name type="synonym">Mertensiothuria leucospilota</name>
    <dbReference type="NCBI Taxonomy" id="206669"/>
    <lineage>
        <taxon>Eukaryota</taxon>
        <taxon>Metazoa</taxon>
        <taxon>Echinodermata</taxon>
        <taxon>Eleutherozoa</taxon>
        <taxon>Echinozoa</taxon>
        <taxon>Holothuroidea</taxon>
        <taxon>Aspidochirotacea</taxon>
        <taxon>Aspidochirotida</taxon>
        <taxon>Holothuriidae</taxon>
        <taxon>Holothuria</taxon>
    </lineage>
</organism>
<feature type="domain" description="NACHT" evidence="2">
    <location>
        <begin position="611"/>
        <end position="732"/>
    </location>
</feature>
<dbReference type="PANTHER" id="PTHR46312:SF2">
    <property type="entry name" value="NUCLEOTIDE-BINDING OLIGOMERIZATION DOMAIN-CONTAINING PROTEIN 2-LIKE"/>
    <property type="match status" value="1"/>
</dbReference>
<comment type="caution">
    <text evidence="3">The sequence shown here is derived from an EMBL/GenBank/DDBJ whole genome shotgun (WGS) entry which is preliminary data.</text>
</comment>
<dbReference type="Gene3D" id="2.60.40.10">
    <property type="entry name" value="Immunoglobulins"/>
    <property type="match status" value="1"/>
</dbReference>
<dbReference type="Proteomes" id="UP001152320">
    <property type="component" value="Chromosome 4"/>
</dbReference>
<dbReference type="SUPFAM" id="SSF48726">
    <property type="entry name" value="Immunoglobulin"/>
    <property type="match status" value="1"/>
</dbReference>
<gene>
    <name evidence="3" type="ORF">HOLleu_09925</name>
</gene>
<dbReference type="SUPFAM" id="SSF52540">
    <property type="entry name" value="P-loop containing nucleoside triphosphate hydrolases"/>
    <property type="match status" value="1"/>
</dbReference>
<accession>A0A9Q1CDH4</accession>
<evidence type="ECO:0000313" key="3">
    <source>
        <dbReference type="EMBL" id="KAJ8043012.1"/>
    </source>
</evidence>
<sequence length="1197" mass="138433">MLSSRYFSYYSDSLKSTIMTGVVLVCLIMLFTEMHFDVTQAKTICNSPQYLELGKKGTITCRFHKDFFAVLWYTSIDFGNSRPTVEYQNKLKTGPRYESGEFDVHPDGSLIVTEVLLRYEDVFTVAYLPSEEELYPYITVQVIVIVKPEAPFPFIPQCGNVSNKCFIVADEADIECSVRGARPKVLLDFVARTMEGDKNISRELVITADGDGYTSTVITSKVFHHSPLLVLLVCKASTNIPGLFENTESIALVQNDLVQTNPDQTTSISIQRYERMELHCAENESAFIVWKKAISPRYEDYELLLYSVSFGKDFFEVFAEDIILENNVSLVLPSVDVQHEGEYVCFYGDGMSDGVRVYNVTVVVLAYPAIEGCNDQAYCELQREYEGTLTCSVEGIRPKVELQWKSYIEDESDLILFSNQKRIVKDNRESFDVTLIVQYRVSDKRRKRLTVECKVVSPNDLMLNLAKRMDLLFFTGNPPTTGQTHQPERRGFLLWAFVFVIVLLVFICGVTMVICLKKTFQSHRVARDVEEEIRMLETAPAEKRDQFLHQIKERYKELNDAVKPILYMKEKVFSVNDVFVDLCITFKDSNGKWIGLQTYQNVFSDPRIKSKRLFLEGEPGYGKSTIAFKYVYDWCNSIHGSPLKDVDILILLRLRQLGGVSSFYQAIKQFLLPRESTLTERDIKNILQNSYSVVIILDAFDEYPDQNSTTSDIIRIIAREMFPDFIVLLTTRLSCLPQKYSPSTKILRLSGFTQKAREYYIRKAVNNNEQTVKEIEGYLEDNPILSDLCQVPLLFVLFAHMMYENPNFRHLNSATNFFRHMIKCLYHHIKNKTQDVDICNDDLLEKWKHKLYIKAFTALRGKRKRMVCKKEELCNALDQKFYDLYKDMGILVEEEVPYITDKSYTLKADHVQYRQEVKFYHKIFCEWHAAHYLSDYIQHNPTLDLKECLQNLHPVDVQYLYQFSCGLNPDSAKQIIQYLAEIKGGDKFAILCILEQTGNIENIKQTICQLCSEGLIISDHDTLLLQRSSMQLLEISATNKIPIKLLQLHNCFKSVDFTISTLNTTSGLAMPSWIPVEQLGLRMFNKRTSYDEYIDILKFSAMCPSLSLLGFYGSPPPESFKDESVLYDLHKRNFRVKYYGSYLESPVYTLDLQAGQWKRTDGTQCTEEDFNQMESDWKRIGDMDVDEIRRVIYGYRN</sequence>
<dbReference type="OrthoDB" id="120976at2759"/>
<keyword evidence="4" id="KW-1185">Reference proteome</keyword>
<evidence type="ECO:0000313" key="4">
    <source>
        <dbReference type="Proteomes" id="UP001152320"/>
    </source>
</evidence>
<dbReference type="SMART" id="SM00409">
    <property type="entry name" value="IG"/>
    <property type="match status" value="2"/>
</dbReference>
<dbReference type="Gene3D" id="3.40.50.300">
    <property type="entry name" value="P-loop containing nucleotide triphosphate hydrolases"/>
    <property type="match status" value="1"/>
</dbReference>
<protein>
    <submittedName>
        <fullName evidence="3">NLR family CARD domain-containing protein 4</fullName>
    </submittedName>
</protein>
<reference evidence="3" key="1">
    <citation type="submission" date="2021-10" db="EMBL/GenBank/DDBJ databases">
        <title>Tropical sea cucumber genome reveals ecological adaptation and Cuvierian tubules defense mechanism.</title>
        <authorList>
            <person name="Chen T."/>
        </authorList>
    </citation>
    <scope>NUCLEOTIDE SEQUENCE</scope>
    <source>
        <strain evidence="3">Nanhai2018</strain>
        <tissue evidence="3">Muscle</tissue>
    </source>
</reference>
<dbReference type="PANTHER" id="PTHR46312">
    <property type="entry name" value="NACHT DOMAIN-CONTAINING PROTEIN"/>
    <property type="match status" value="1"/>
</dbReference>
<dbReference type="InterPro" id="IPR036179">
    <property type="entry name" value="Ig-like_dom_sf"/>
</dbReference>
<dbReference type="Pfam" id="PF05729">
    <property type="entry name" value="NACHT"/>
    <property type="match status" value="1"/>
</dbReference>
<keyword evidence="1" id="KW-0812">Transmembrane</keyword>
<name>A0A9Q1CDH4_HOLLE</name>
<feature type="transmembrane region" description="Helical" evidence="1">
    <location>
        <begin position="492"/>
        <end position="516"/>
    </location>
</feature>